<dbReference type="GO" id="GO:0036038">
    <property type="term" value="C:MKS complex"/>
    <property type="evidence" value="ECO:0007669"/>
    <property type="project" value="InterPro"/>
</dbReference>
<evidence type="ECO:0008006" key="4">
    <source>
        <dbReference type="Google" id="ProtNLM"/>
    </source>
</evidence>
<dbReference type="Pfam" id="PF09773">
    <property type="entry name" value="Meckelin"/>
    <property type="match status" value="1"/>
</dbReference>
<dbReference type="GO" id="GO:0060271">
    <property type="term" value="P:cilium assembly"/>
    <property type="evidence" value="ECO:0007669"/>
    <property type="project" value="InterPro"/>
</dbReference>
<keyword evidence="1" id="KW-0732">Signal</keyword>
<gene>
    <name evidence="2" type="ORF">TELCIR_06693</name>
</gene>
<dbReference type="EMBL" id="KZ345958">
    <property type="protein sequence ID" value="PIO71411.1"/>
    <property type="molecule type" value="Genomic_DNA"/>
</dbReference>
<dbReference type="PANTHER" id="PTHR21274:SF0">
    <property type="entry name" value="MECKELIN"/>
    <property type="match status" value="1"/>
</dbReference>
<feature type="chain" id="PRO_5013769164" description="GCC2 and GCC3" evidence="1">
    <location>
        <begin position="23"/>
        <end position="237"/>
    </location>
</feature>
<evidence type="ECO:0000313" key="3">
    <source>
        <dbReference type="Proteomes" id="UP000230423"/>
    </source>
</evidence>
<feature type="signal peptide" evidence="1">
    <location>
        <begin position="1"/>
        <end position="22"/>
    </location>
</feature>
<proteinExistence type="predicted"/>
<keyword evidence="3" id="KW-1185">Reference proteome</keyword>
<accession>A0A2G9UMB2</accession>
<reference evidence="2 3" key="1">
    <citation type="submission" date="2015-09" db="EMBL/GenBank/DDBJ databases">
        <title>Draft genome of the parasitic nematode Teladorsagia circumcincta isolate WARC Sus (inbred).</title>
        <authorList>
            <person name="Mitreva M."/>
        </authorList>
    </citation>
    <scope>NUCLEOTIDE SEQUENCE [LARGE SCALE GENOMIC DNA]</scope>
    <source>
        <strain evidence="2 3">S</strain>
    </source>
</reference>
<name>A0A2G9UMB2_TELCI</name>
<dbReference type="Proteomes" id="UP000230423">
    <property type="component" value="Unassembled WGS sequence"/>
</dbReference>
<dbReference type="PANTHER" id="PTHR21274">
    <property type="entry name" value="MECKELIN"/>
    <property type="match status" value="1"/>
</dbReference>
<organism evidence="2 3">
    <name type="scientific">Teladorsagia circumcincta</name>
    <name type="common">Brown stomach worm</name>
    <name type="synonym">Ostertagia circumcincta</name>
    <dbReference type="NCBI Taxonomy" id="45464"/>
    <lineage>
        <taxon>Eukaryota</taxon>
        <taxon>Metazoa</taxon>
        <taxon>Ecdysozoa</taxon>
        <taxon>Nematoda</taxon>
        <taxon>Chromadorea</taxon>
        <taxon>Rhabditida</taxon>
        <taxon>Rhabditina</taxon>
        <taxon>Rhabditomorpha</taxon>
        <taxon>Strongyloidea</taxon>
        <taxon>Trichostrongylidae</taxon>
        <taxon>Teladorsagia</taxon>
    </lineage>
</organism>
<dbReference type="AlphaFoldDB" id="A0A2G9UMB2"/>
<dbReference type="InterPro" id="IPR019170">
    <property type="entry name" value="Meckelin"/>
</dbReference>
<protein>
    <recommendedName>
        <fullName evidence="4">GCC2 and GCC3</fullName>
    </recommendedName>
</protein>
<evidence type="ECO:0000313" key="2">
    <source>
        <dbReference type="EMBL" id="PIO71411.1"/>
    </source>
</evidence>
<evidence type="ECO:0000256" key="1">
    <source>
        <dbReference type="SAM" id="SignalP"/>
    </source>
</evidence>
<dbReference type="OrthoDB" id="5864557at2759"/>
<sequence length="237" mass="25055">MTSLHGVFVLFLVISHPKECLGQYSQTLAVPYEVESNCTGNEYFNARTLSCQPCSSGTVPTPSKLSCQCPPGSIINEITPVGIQCQACPAGTQPNIDGTACQPCSTLDCFCKTTPSLCEASQTLPLVDPMIHLLSGVAVRSTFVASLLEPTASKCSAGSEVDCQALVNLCVLQNFDTSDGTACDAVENIRSHQPEGPAPALFFLGDTDTELHRDPAILQHFMFGGGPAGKLDILLTR</sequence>